<dbReference type="RefSeq" id="XP_033603517.1">
    <property type="nucleotide sequence ID" value="XM_033743435.1"/>
</dbReference>
<evidence type="ECO:0000313" key="4">
    <source>
        <dbReference type="Proteomes" id="UP000799437"/>
    </source>
</evidence>
<dbReference type="AlphaFoldDB" id="A0A6A6WGI0"/>
<protein>
    <submittedName>
        <fullName evidence="3">Uncharacterized protein</fullName>
    </submittedName>
</protein>
<evidence type="ECO:0000256" key="2">
    <source>
        <dbReference type="SAM" id="SignalP"/>
    </source>
</evidence>
<feature type="transmembrane region" description="Helical" evidence="1">
    <location>
        <begin position="108"/>
        <end position="130"/>
    </location>
</feature>
<dbReference type="PANTHER" id="PTHR36854:SF1">
    <property type="entry name" value="TRANSMEMBRANE PROTEIN"/>
    <property type="match status" value="1"/>
</dbReference>
<gene>
    <name evidence="3" type="ORF">EJ05DRAFT_473627</name>
</gene>
<keyword evidence="1" id="KW-1133">Transmembrane helix</keyword>
<proteinExistence type="predicted"/>
<accession>A0A6A6WGI0</accession>
<dbReference type="GeneID" id="54484489"/>
<keyword evidence="1" id="KW-0472">Membrane</keyword>
<evidence type="ECO:0000313" key="3">
    <source>
        <dbReference type="EMBL" id="KAF2761066.1"/>
    </source>
</evidence>
<name>A0A6A6WGI0_9PEZI</name>
<keyword evidence="2" id="KW-0732">Signal</keyword>
<evidence type="ECO:0000256" key="1">
    <source>
        <dbReference type="SAM" id="Phobius"/>
    </source>
</evidence>
<dbReference type="EMBL" id="ML996567">
    <property type="protein sequence ID" value="KAF2761066.1"/>
    <property type="molecule type" value="Genomic_DNA"/>
</dbReference>
<dbReference type="OrthoDB" id="2142503at2759"/>
<sequence>MGSQSRLLYLLIALCTVVALVSAASPTSFCKCTCFTNSTIIALNSPTSVESERGLLARENIETRKSKRTCNDCNRQFCLGYNLPICKGATEEDVFTTCFQRDSAKDQAVVFIFIIATAGLLAYAAIRPWIDKWVQNARDRQAYMPVSNQGDQ</sequence>
<reference evidence="3" key="1">
    <citation type="journal article" date="2020" name="Stud. Mycol.">
        <title>101 Dothideomycetes genomes: a test case for predicting lifestyles and emergence of pathogens.</title>
        <authorList>
            <person name="Haridas S."/>
            <person name="Albert R."/>
            <person name="Binder M."/>
            <person name="Bloem J."/>
            <person name="Labutti K."/>
            <person name="Salamov A."/>
            <person name="Andreopoulos B."/>
            <person name="Baker S."/>
            <person name="Barry K."/>
            <person name="Bills G."/>
            <person name="Bluhm B."/>
            <person name="Cannon C."/>
            <person name="Castanera R."/>
            <person name="Culley D."/>
            <person name="Daum C."/>
            <person name="Ezra D."/>
            <person name="Gonzalez J."/>
            <person name="Henrissat B."/>
            <person name="Kuo A."/>
            <person name="Liang C."/>
            <person name="Lipzen A."/>
            <person name="Lutzoni F."/>
            <person name="Magnuson J."/>
            <person name="Mondo S."/>
            <person name="Nolan M."/>
            <person name="Ohm R."/>
            <person name="Pangilinan J."/>
            <person name="Park H.-J."/>
            <person name="Ramirez L."/>
            <person name="Alfaro M."/>
            <person name="Sun H."/>
            <person name="Tritt A."/>
            <person name="Yoshinaga Y."/>
            <person name="Zwiers L.-H."/>
            <person name="Turgeon B."/>
            <person name="Goodwin S."/>
            <person name="Spatafora J."/>
            <person name="Crous P."/>
            <person name="Grigoriev I."/>
        </authorList>
    </citation>
    <scope>NUCLEOTIDE SEQUENCE</scope>
    <source>
        <strain evidence="3">CBS 121739</strain>
    </source>
</reference>
<organism evidence="3 4">
    <name type="scientific">Pseudovirgaria hyperparasitica</name>
    <dbReference type="NCBI Taxonomy" id="470096"/>
    <lineage>
        <taxon>Eukaryota</taxon>
        <taxon>Fungi</taxon>
        <taxon>Dikarya</taxon>
        <taxon>Ascomycota</taxon>
        <taxon>Pezizomycotina</taxon>
        <taxon>Dothideomycetes</taxon>
        <taxon>Dothideomycetes incertae sedis</taxon>
        <taxon>Acrospermales</taxon>
        <taxon>Acrospermaceae</taxon>
        <taxon>Pseudovirgaria</taxon>
    </lineage>
</organism>
<keyword evidence="4" id="KW-1185">Reference proteome</keyword>
<feature type="chain" id="PRO_5025634018" evidence="2">
    <location>
        <begin position="24"/>
        <end position="152"/>
    </location>
</feature>
<keyword evidence="1" id="KW-0812">Transmembrane</keyword>
<dbReference type="Proteomes" id="UP000799437">
    <property type="component" value="Unassembled WGS sequence"/>
</dbReference>
<dbReference type="PANTHER" id="PTHR36854">
    <property type="entry name" value="CHROMOSOME 9, WHOLE GENOME SHOTGUN SEQUENCE"/>
    <property type="match status" value="1"/>
</dbReference>
<feature type="signal peptide" evidence="2">
    <location>
        <begin position="1"/>
        <end position="23"/>
    </location>
</feature>